<dbReference type="Pfam" id="PF04634">
    <property type="entry name" value="YezG-like"/>
    <property type="match status" value="1"/>
</dbReference>
<evidence type="ECO:0000313" key="2">
    <source>
        <dbReference type="EMBL" id="QRY16301.1"/>
    </source>
</evidence>
<evidence type="ECO:0000313" key="4">
    <source>
        <dbReference type="Proteomes" id="UP000663613"/>
    </source>
</evidence>
<dbReference type="InterPro" id="IPR006728">
    <property type="entry name" value="YezG-like"/>
</dbReference>
<dbReference type="RefSeq" id="WP_000007322.1">
    <property type="nucleotide sequence ID" value="NZ_AZNI01000001.1"/>
</dbReference>
<dbReference type="GeneID" id="69531331"/>
<dbReference type="SUPFAM" id="SSF160424">
    <property type="entry name" value="BH3703-like"/>
    <property type="match status" value="1"/>
</dbReference>
<evidence type="ECO:0000313" key="3">
    <source>
        <dbReference type="Proteomes" id="UP000323321"/>
    </source>
</evidence>
<evidence type="ECO:0000313" key="1">
    <source>
        <dbReference type="EMBL" id="KAA6455757.1"/>
    </source>
</evidence>
<dbReference type="Gene3D" id="3.30.500.20">
    <property type="entry name" value="BH3703-like domains"/>
    <property type="match status" value="1"/>
</dbReference>
<dbReference type="NCBIfam" id="TIGR01741">
    <property type="entry name" value="staph_tand_hypo"/>
    <property type="match status" value="1"/>
</dbReference>
<dbReference type="EMBL" id="CP070339">
    <property type="protein sequence ID" value="QRY16301.1"/>
    <property type="molecule type" value="Genomic_DNA"/>
</dbReference>
<name>A0A151US61_BACCE</name>
<dbReference type="AlphaFoldDB" id="A0A151US61"/>
<proteinExistence type="predicted"/>
<dbReference type="EMBL" id="QSMZ01000032">
    <property type="protein sequence ID" value="KAA6455757.1"/>
    <property type="molecule type" value="Genomic_DNA"/>
</dbReference>
<dbReference type="InterPro" id="IPR036170">
    <property type="entry name" value="YezG-like_sf"/>
</dbReference>
<organism evidence="1 3">
    <name type="scientific">Bacillus cereus</name>
    <dbReference type="NCBI Taxonomy" id="1396"/>
    <lineage>
        <taxon>Bacteria</taxon>
        <taxon>Bacillati</taxon>
        <taxon>Bacillota</taxon>
        <taxon>Bacilli</taxon>
        <taxon>Bacillales</taxon>
        <taxon>Bacillaceae</taxon>
        <taxon>Bacillus</taxon>
        <taxon>Bacillus cereus group</taxon>
    </lineage>
</organism>
<reference evidence="2 4" key="2">
    <citation type="submission" date="2021-02" db="EMBL/GenBank/DDBJ databases">
        <title>Bacillus cereus VKM B-370.</title>
        <authorList>
            <person name="Kazantseva O.A."/>
            <person name="Piligrimova E.G."/>
            <person name="Buzikov R.M."/>
            <person name="Shadrin A.M."/>
        </authorList>
    </citation>
    <scope>NUCLEOTIDE SEQUENCE [LARGE SCALE GENOMIC DNA]</scope>
    <source>
        <strain evidence="2 4">VKM B-370</strain>
    </source>
</reference>
<reference evidence="1 3" key="1">
    <citation type="submission" date="2018-08" db="EMBL/GenBank/DDBJ databases">
        <title>Bacillus phenotypic plasticity.</title>
        <authorList>
            <person name="Hurtado E."/>
        </authorList>
    </citation>
    <scope>NUCLEOTIDE SEQUENCE [LARGE SCALE GENOMIC DNA]</scope>
    <source>
        <strain evidence="1 3">111b</strain>
    </source>
</reference>
<gene>
    <name evidence="1" type="ORF">DX932_25855</name>
    <name evidence="2" type="ORF">JTF64_03285</name>
</gene>
<dbReference type="Proteomes" id="UP000663613">
    <property type="component" value="Chromosome"/>
</dbReference>
<protein>
    <submittedName>
        <fullName evidence="1">DUF600 family protein</fullName>
    </submittedName>
</protein>
<sequence>MSFENELNKLYRKIAEKINDMIPVEWEEFYFNGEVKDGEGGVYFFYTTLDEKQEYKYSHYIPRMYNVDRKIYNQFLHELFDLTVQLQQVFIDNQQEAWFSVTMIVNGEGKLTVRFSYVNWNDSEFGPSDRIEYFEYKYLNRELTDEIDKELMARMKKYEEERS</sequence>
<accession>A0A151US61</accession>
<dbReference type="Proteomes" id="UP000323321">
    <property type="component" value="Unassembled WGS sequence"/>
</dbReference>